<dbReference type="EMBL" id="BBNR01000007">
    <property type="protein sequence ID" value="GAL67136.1"/>
    <property type="molecule type" value="Genomic_DNA"/>
</dbReference>
<dbReference type="NCBIfam" id="TIGR00191">
    <property type="entry name" value="thrB"/>
    <property type="match status" value="1"/>
</dbReference>
<evidence type="ECO:0000259" key="10">
    <source>
        <dbReference type="Pfam" id="PF08544"/>
    </source>
</evidence>
<comment type="caution">
    <text evidence="7">Lacks conserved residue(s) required for the propagation of feature annotation.</text>
</comment>
<feature type="domain" description="GHMP kinase N-terminal" evidence="9">
    <location>
        <begin position="90"/>
        <end position="169"/>
    </location>
</feature>
<dbReference type="InterPro" id="IPR036554">
    <property type="entry name" value="GHMP_kinase_C_sf"/>
</dbReference>
<dbReference type="UniPathway" id="UPA00050">
    <property type="reaction ID" value="UER00064"/>
</dbReference>
<dbReference type="NCBIfam" id="NF002288">
    <property type="entry name" value="PRK01212.1-4"/>
    <property type="match status" value="1"/>
</dbReference>
<dbReference type="GO" id="GO:0005524">
    <property type="term" value="F:ATP binding"/>
    <property type="evidence" value="ECO:0007669"/>
    <property type="project" value="UniProtKB-UniRule"/>
</dbReference>
<dbReference type="InterPro" id="IPR014721">
    <property type="entry name" value="Ribsml_uS5_D2-typ_fold_subgr"/>
</dbReference>
<dbReference type="eggNOG" id="COG0083">
    <property type="taxonomic scope" value="Bacteria"/>
</dbReference>
<evidence type="ECO:0000256" key="3">
    <source>
        <dbReference type="ARBA" id="ARBA00022697"/>
    </source>
</evidence>
<dbReference type="InterPro" id="IPR013750">
    <property type="entry name" value="GHMP_kinase_C_dom"/>
</dbReference>
<accession>A0A090WD35</accession>
<evidence type="ECO:0000256" key="2">
    <source>
        <dbReference type="ARBA" id="ARBA00022679"/>
    </source>
</evidence>
<dbReference type="InterPro" id="IPR020568">
    <property type="entry name" value="Ribosomal_Su5_D2-typ_SF"/>
</dbReference>
<keyword evidence="4 7" id="KW-0547">Nucleotide-binding</keyword>
<dbReference type="PANTHER" id="PTHR20861:SF1">
    <property type="entry name" value="HOMOSERINE KINASE"/>
    <property type="match status" value="1"/>
</dbReference>
<sequence length="329" mass="35366">MELYKESSISCTSAAEHYLIEKMNEIRIFSPATVANVSCGFDVMGFCLDTVGDEMVIRKIDKKGIFITKIEGFDLPLETKANVAGVSALAMYDAINVDYGFEIEIYKNIKPGSGIGSSAASAVGSVFGMNELIGRPYNKTQLTEFAIKGEALASKCEHADNLAPALFGGFTLVKSVSPLKVLELPTPKDLYATIIHPQIEIKTSESRGLLPKQIDLSDAITQWANLGSFVHALHTSDYALIQSALKDVIVEPYRSKLIPLFTEAKSAALDAGALGCGISGSGPSIFSLSKGLDVANNVKASLENVYMDLVIDYDIHVSKINTEGIKIIS</sequence>
<dbReference type="Proteomes" id="UP000029646">
    <property type="component" value="Unassembled WGS sequence"/>
</dbReference>
<evidence type="ECO:0000256" key="5">
    <source>
        <dbReference type="ARBA" id="ARBA00022777"/>
    </source>
</evidence>
<protein>
    <recommendedName>
        <fullName evidence="7 8">Homoserine kinase</fullName>
        <shortName evidence="7">HK</shortName>
        <shortName evidence="7">HSK</shortName>
        <ecNumber evidence="7 8">2.7.1.39</ecNumber>
    </recommendedName>
</protein>
<keyword evidence="2 7" id="KW-0808">Transferase</keyword>
<dbReference type="GO" id="GO:0005737">
    <property type="term" value="C:cytoplasm"/>
    <property type="evidence" value="ECO:0007669"/>
    <property type="project" value="UniProtKB-SubCell"/>
</dbReference>
<dbReference type="Gene3D" id="3.30.230.10">
    <property type="match status" value="1"/>
</dbReference>
<evidence type="ECO:0000313" key="12">
    <source>
        <dbReference type="EMBL" id="GAL73349.1"/>
    </source>
</evidence>
<dbReference type="InterPro" id="IPR000870">
    <property type="entry name" value="Homoserine_kinase"/>
</dbReference>
<dbReference type="PRINTS" id="PR00958">
    <property type="entry name" value="HOMSERKINASE"/>
</dbReference>
<dbReference type="Pfam" id="PF08544">
    <property type="entry name" value="GHMP_kinases_C"/>
    <property type="match status" value="1"/>
</dbReference>
<dbReference type="InterPro" id="IPR006204">
    <property type="entry name" value="GHMP_kinase_N_dom"/>
</dbReference>
<dbReference type="GO" id="GO:0009088">
    <property type="term" value="P:threonine biosynthetic process"/>
    <property type="evidence" value="ECO:0007669"/>
    <property type="project" value="UniProtKB-UniRule"/>
</dbReference>
<evidence type="ECO:0000256" key="4">
    <source>
        <dbReference type="ARBA" id="ARBA00022741"/>
    </source>
</evidence>
<keyword evidence="7" id="KW-0963">Cytoplasm</keyword>
<dbReference type="EC" id="2.7.1.39" evidence="7 8"/>
<dbReference type="SUPFAM" id="SSF54211">
    <property type="entry name" value="Ribosomal protein S5 domain 2-like"/>
    <property type="match status" value="1"/>
</dbReference>
<feature type="domain" description="GHMP kinase C-terminal" evidence="10">
    <location>
        <begin position="230"/>
        <end position="305"/>
    </location>
</feature>
<evidence type="ECO:0000313" key="13">
    <source>
        <dbReference type="EMBL" id="GAL90693.1"/>
    </source>
</evidence>
<keyword evidence="1 7" id="KW-0028">Amino-acid biosynthesis</keyword>
<dbReference type="PIRSF" id="PIRSF000676">
    <property type="entry name" value="Homoser_kin"/>
    <property type="match status" value="1"/>
</dbReference>
<evidence type="ECO:0000313" key="11">
    <source>
        <dbReference type="EMBL" id="GAL67136.1"/>
    </source>
</evidence>
<evidence type="ECO:0000259" key="9">
    <source>
        <dbReference type="Pfam" id="PF00288"/>
    </source>
</evidence>
<dbReference type="Proteomes" id="UP000029641">
    <property type="component" value="Unassembled WGS sequence"/>
</dbReference>
<keyword evidence="15" id="KW-1185">Reference proteome</keyword>
<comment type="catalytic activity">
    <reaction evidence="7">
        <text>L-homoserine + ATP = O-phospho-L-homoserine + ADP + H(+)</text>
        <dbReference type="Rhea" id="RHEA:13985"/>
        <dbReference type="ChEBI" id="CHEBI:15378"/>
        <dbReference type="ChEBI" id="CHEBI:30616"/>
        <dbReference type="ChEBI" id="CHEBI:57476"/>
        <dbReference type="ChEBI" id="CHEBI:57590"/>
        <dbReference type="ChEBI" id="CHEBI:456216"/>
        <dbReference type="EC" id="2.7.1.39"/>
    </reaction>
</comment>
<comment type="similarity">
    <text evidence="7">Belongs to the GHMP kinase family. Homoserine kinase subfamily.</text>
</comment>
<evidence type="ECO:0000313" key="14">
    <source>
        <dbReference type="Proteomes" id="UP000029646"/>
    </source>
</evidence>
<name>A0A090WD35_9FLAO</name>
<dbReference type="SUPFAM" id="SSF55060">
    <property type="entry name" value="GHMP Kinase, C-terminal domain"/>
    <property type="match status" value="1"/>
</dbReference>
<dbReference type="Gene3D" id="3.30.70.890">
    <property type="entry name" value="GHMP kinase, C-terminal domain"/>
    <property type="match status" value="1"/>
</dbReference>
<comment type="caution">
    <text evidence="12">The sequence shown here is derived from an EMBL/GenBank/DDBJ whole genome shotgun (WGS) entry which is preliminary data.</text>
</comment>
<reference evidence="15" key="1">
    <citation type="journal article" date="2014" name="Genome Announc.">
        <title>Draft Genome Sequence of Marine Flavobacterium Jejuia pallidilutea Strain 11shimoA1 and Pigmentation Mutants.</title>
        <authorList>
            <person name="Takatani N."/>
            <person name="Nakanishi M."/>
            <person name="Meirelles P."/>
            <person name="Mino S."/>
            <person name="Suda W."/>
            <person name="Oshima K."/>
            <person name="Hattori M."/>
            <person name="Ohkuma M."/>
            <person name="Hosokawa M."/>
            <person name="Miyashita K."/>
            <person name="Thompson F.L."/>
            <person name="Niwa A."/>
            <person name="Sawabe T."/>
            <person name="Sawabe T."/>
        </authorList>
    </citation>
    <scope>NUCLEOTIDE SEQUENCE [LARGE SCALE GENOMIC DNA]</scope>
    <source>
        <strain evidence="15">JCM 19538</strain>
    </source>
</reference>
<evidence type="ECO:0000256" key="6">
    <source>
        <dbReference type="ARBA" id="ARBA00022840"/>
    </source>
</evidence>
<dbReference type="STRING" id="504487.JCM19538_458"/>
<evidence type="ECO:0000256" key="7">
    <source>
        <dbReference type="HAMAP-Rule" id="MF_00384"/>
    </source>
</evidence>
<gene>
    <name evidence="7" type="primary">thrB</name>
    <name evidence="11" type="ORF">JCM19301_2301</name>
    <name evidence="12" type="ORF">JCM19302_3034</name>
    <name evidence="13" type="ORF">JCM19538_458</name>
</gene>
<organism evidence="12 14">
    <name type="scientific">Jejuia pallidilutea</name>
    <dbReference type="NCBI Taxonomy" id="504487"/>
    <lineage>
        <taxon>Bacteria</taxon>
        <taxon>Pseudomonadati</taxon>
        <taxon>Bacteroidota</taxon>
        <taxon>Flavobacteriia</taxon>
        <taxon>Flavobacteriales</taxon>
        <taxon>Flavobacteriaceae</taxon>
        <taxon>Jejuia</taxon>
    </lineage>
</organism>
<evidence type="ECO:0000313" key="15">
    <source>
        <dbReference type="Proteomes" id="UP000030184"/>
    </source>
</evidence>
<keyword evidence="6 7" id="KW-0067">ATP-binding</keyword>
<keyword evidence="3 7" id="KW-0791">Threonine biosynthesis</keyword>
<dbReference type="AlphaFoldDB" id="A0A090WD35"/>
<proteinExistence type="inferred from homology"/>
<evidence type="ECO:0000256" key="8">
    <source>
        <dbReference type="NCBIfam" id="TIGR00191"/>
    </source>
</evidence>
<dbReference type="Proteomes" id="UP000030184">
    <property type="component" value="Unassembled WGS sequence"/>
</dbReference>
<dbReference type="PANTHER" id="PTHR20861">
    <property type="entry name" value="HOMOSERINE/4-DIPHOSPHOCYTIDYL-2-C-METHYL-D-ERYTHRITOL KINASE"/>
    <property type="match status" value="1"/>
</dbReference>
<comment type="function">
    <text evidence="7">Catalyzes the ATP-dependent phosphorylation of L-homoserine to L-homoserine phosphate.</text>
</comment>
<dbReference type="HAMAP" id="MF_00384">
    <property type="entry name" value="Homoser_kinase"/>
    <property type="match status" value="1"/>
</dbReference>
<keyword evidence="5 7" id="KW-0418">Kinase</keyword>
<dbReference type="EMBL" id="BBNS01000051">
    <property type="protein sequence ID" value="GAL73349.1"/>
    <property type="molecule type" value="Genomic_DNA"/>
</dbReference>
<comment type="pathway">
    <text evidence="7">Amino-acid biosynthesis; L-threonine biosynthesis; L-threonine from L-aspartate: step 4/5.</text>
</comment>
<comment type="subcellular location">
    <subcellularLocation>
        <location evidence="7">Cytoplasm</location>
    </subcellularLocation>
</comment>
<dbReference type="EMBL" id="BBNY01000076">
    <property type="protein sequence ID" value="GAL90693.1"/>
    <property type="molecule type" value="Genomic_DNA"/>
</dbReference>
<dbReference type="GO" id="GO:0004413">
    <property type="term" value="F:homoserine kinase activity"/>
    <property type="evidence" value="ECO:0007669"/>
    <property type="project" value="UniProtKB-UniRule"/>
</dbReference>
<dbReference type="Pfam" id="PF00288">
    <property type="entry name" value="GHMP_kinases_N"/>
    <property type="match status" value="1"/>
</dbReference>
<evidence type="ECO:0000256" key="1">
    <source>
        <dbReference type="ARBA" id="ARBA00022605"/>
    </source>
</evidence>